<dbReference type="Proteomes" id="UP000776276">
    <property type="component" value="Unassembled WGS sequence"/>
</dbReference>
<dbReference type="RefSeq" id="WP_216325861.1">
    <property type="nucleotide sequence ID" value="NZ_JAHKRT010000007.1"/>
</dbReference>
<gene>
    <name evidence="1" type="ORF">KOF26_13385</name>
</gene>
<comment type="caution">
    <text evidence="1">The sequence shown here is derived from an EMBL/GenBank/DDBJ whole genome shotgun (WGS) entry which is preliminary data.</text>
</comment>
<dbReference type="EMBL" id="JAHKRT010000007">
    <property type="protein sequence ID" value="MBU3078860.1"/>
    <property type="molecule type" value="Genomic_DNA"/>
</dbReference>
<evidence type="ECO:0000313" key="1">
    <source>
        <dbReference type="EMBL" id="MBU3078860.1"/>
    </source>
</evidence>
<reference evidence="1 2" key="1">
    <citation type="submission" date="2021-06" db="EMBL/GenBank/DDBJ databases">
        <title>Sphingomonas sp. XMGL2, whole genome shotgun sequencing project.</title>
        <authorList>
            <person name="Zhao G."/>
            <person name="Shen L."/>
        </authorList>
    </citation>
    <scope>NUCLEOTIDE SEQUENCE [LARGE SCALE GENOMIC DNA]</scope>
    <source>
        <strain evidence="1 2">XMGL2</strain>
    </source>
</reference>
<organism evidence="1 2">
    <name type="scientific">Sphingomonas quercus</name>
    <dbReference type="NCBI Taxonomy" id="2842451"/>
    <lineage>
        <taxon>Bacteria</taxon>
        <taxon>Pseudomonadati</taxon>
        <taxon>Pseudomonadota</taxon>
        <taxon>Alphaproteobacteria</taxon>
        <taxon>Sphingomonadales</taxon>
        <taxon>Sphingomonadaceae</taxon>
        <taxon>Sphingomonas</taxon>
    </lineage>
</organism>
<keyword evidence="2" id="KW-1185">Reference proteome</keyword>
<proteinExistence type="predicted"/>
<sequence length="68" mass="7710">MTPHEKPQHPAEPEAITVRIPTALRMLGLSRSQFYLMMKDGEIETIKVGRATLVVVASLHRFVAARRR</sequence>
<name>A0ABS6BKP1_9SPHN</name>
<accession>A0ABS6BKP1</accession>
<evidence type="ECO:0000313" key="2">
    <source>
        <dbReference type="Proteomes" id="UP000776276"/>
    </source>
</evidence>
<protein>
    <submittedName>
        <fullName evidence="1">Helix-turn-helix domain-containing protein</fullName>
    </submittedName>
</protein>